<dbReference type="PANTHER" id="PTHR12172">
    <property type="entry name" value="CELL CYCLE CHECKPOINT PROTEIN RAD17"/>
    <property type="match status" value="1"/>
</dbReference>
<dbReference type="GO" id="GO:0003689">
    <property type="term" value="F:DNA clamp loader activity"/>
    <property type="evidence" value="ECO:0007669"/>
    <property type="project" value="TreeGrafter"/>
</dbReference>
<keyword evidence="4" id="KW-0227">DNA damage</keyword>
<keyword evidence="5" id="KW-0067">ATP-binding</keyword>
<sequence length="697" mass="78307">MRHGRRRLRQRAEMEDSMDSSSDTDTLLGAKTVEAIQDNSEEFVLNAMIEPRPWECRMCTLLNEDGNASRCSVCKSKRHGSLRKTLKLSQWLSQPEDRTEKKQSENKVAFMSARRDFVEIIDSSDSGESDAAGVGTTSTDSDVTSCRRRSDNTICNLKAVKSNQELWSNLYAPITVDDLCVNKKKMQEISEWLHRNASPCPGVFQKRLLFLCGPPGSGKSTAVRRIALQSGILVKEWSDNSFAGKLDYARMLRDDFYMPQVSGSDDFSDFIHRSVTYAALPFATSRRMPFIGRKRRLANDQDAARYKEEPLARSGQLILIESWPQSWSGDLSLYEEKLKHMYQSVVSSADGLRYPVVCIYSDVQGSKLDVEHLSRKFSREVMHSPLTSVINVNAVTSTQMKKCLERVAAQENCAFQVADIQKIIDCSCGDIRHALNMLQVLGNPGVKKLEMVLAPASKKAKREKMSTSPKTLSAITSSVRDPFLSDFHVVGKLLHGKMLQSESSDKGKSKRKTYDIDDDQILSASAMPMERVLGLVHENSVAYFSQVEDLSGALELMSFCEMMVAKSCNSVSISEAFKRSRDVTQAILLRAVAVTNKNPAPKKFRPITRPRTYTAKQRMVSRREEMVLVAGEDDYGFRYVCMGDVFAFEVEPYLKIMDQVGGYTARQYRGESACVMDALSLRDAVDDEIENSDEGWP</sequence>
<dbReference type="Gene3D" id="1.10.8.60">
    <property type="match status" value="1"/>
</dbReference>
<evidence type="ECO:0000256" key="6">
    <source>
        <dbReference type="ARBA" id="ARBA00023242"/>
    </source>
</evidence>
<organism evidence="9 10">
    <name type="scientific">Peronospora matthiolae</name>
    <dbReference type="NCBI Taxonomy" id="2874970"/>
    <lineage>
        <taxon>Eukaryota</taxon>
        <taxon>Sar</taxon>
        <taxon>Stramenopiles</taxon>
        <taxon>Oomycota</taxon>
        <taxon>Peronosporomycetes</taxon>
        <taxon>Peronosporales</taxon>
        <taxon>Peronosporaceae</taxon>
        <taxon>Peronospora</taxon>
    </lineage>
</organism>
<feature type="region of interest" description="Disordered" evidence="8">
    <location>
        <begin position="1"/>
        <end position="25"/>
    </location>
</feature>
<gene>
    <name evidence="9" type="ORF">PM001_LOCUS25566</name>
</gene>
<evidence type="ECO:0000256" key="8">
    <source>
        <dbReference type="SAM" id="MobiDB-lite"/>
    </source>
</evidence>
<dbReference type="Proteomes" id="UP001162060">
    <property type="component" value="Unassembled WGS sequence"/>
</dbReference>
<dbReference type="GO" id="GO:0000077">
    <property type="term" value="P:DNA damage checkpoint signaling"/>
    <property type="evidence" value="ECO:0007669"/>
    <property type="project" value="TreeGrafter"/>
</dbReference>
<keyword evidence="7" id="KW-0131">Cell cycle</keyword>
<accession>A0AAV1V0K4</accession>
<comment type="similarity">
    <text evidence="2">Belongs to the rad17/RAD24 family.</text>
</comment>
<evidence type="ECO:0000256" key="1">
    <source>
        <dbReference type="ARBA" id="ARBA00004123"/>
    </source>
</evidence>
<dbReference type="GO" id="GO:0005524">
    <property type="term" value="F:ATP binding"/>
    <property type="evidence" value="ECO:0007669"/>
    <property type="project" value="UniProtKB-KW"/>
</dbReference>
<evidence type="ECO:0000313" key="10">
    <source>
        <dbReference type="Proteomes" id="UP001162060"/>
    </source>
</evidence>
<evidence type="ECO:0008006" key="11">
    <source>
        <dbReference type="Google" id="ProtNLM"/>
    </source>
</evidence>
<dbReference type="GO" id="GO:0033314">
    <property type="term" value="P:mitotic DNA replication checkpoint signaling"/>
    <property type="evidence" value="ECO:0007669"/>
    <property type="project" value="TreeGrafter"/>
</dbReference>
<dbReference type="AlphaFoldDB" id="A0AAV1V0K4"/>
<name>A0AAV1V0K4_9STRA</name>
<reference evidence="9" key="1">
    <citation type="submission" date="2024-01" db="EMBL/GenBank/DDBJ databases">
        <authorList>
            <person name="Webb A."/>
        </authorList>
    </citation>
    <scope>NUCLEOTIDE SEQUENCE</scope>
    <source>
        <strain evidence="9">Pm1</strain>
    </source>
</reference>
<dbReference type="Pfam" id="PF03215">
    <property type="entry name" value="Rad17"/>
    <property type="match status" value="1"/>
</dbReference>
<dbReference type="GO" id="GO:0005634">
    <property type="term" value="C:nucleus"/>
    <property type="evidence" value="ECO:0007669"/>
    <property type="project" value="UniProtKB-SubCell"/>
</dbReference>
<comment type="caution">
    <text evidence="9">The sequence shown here is derived from an EMBL/GenBank/DDBJ whole genome shotgun (WGS) entry which is preliminary data.</text>
</comment>
<evidence type="ECO:0000256" key="4">
    <source>
        <dbReference type="ARBA" id="ARBA00022763"/>
    </source>
</evidence>
<dbReference type="GO" id="GO:0003682">
    <property type="term" value="F:chromatin binding"/>
    <property type="evidence" value="ECO:0007669"/>
    <property type="project" value="TreeGrafter"/>
</dbReference>
<dbReference type="InterPro" id="IPR027417">
    <property type="entry name" value="P-loop_NTPase"/>
</dbReference>
<keyword evidence="3" id="KW-0547">Nucleotide-binding</keyword>
<evidence type="ECO:0000256" key="3">
    <source>
        <dbReference type="ARBA" id="ARBA00022741"/>
    </source>
</evidence>
<proteinExistence type="inferred from homology"/>
<protein>
    <recommendedName>
        <fullName evidence="11">RanBP2-type domain-containing protein</fullName>
    </recommendedName>
</protein>
<feature type="region of interest" description="Disordered" evidence="8">
    <location>
        <begin position="124"/>
        <end position="143"/>
    </location>
</feature>
<dbReference type="SUPFAM" id="SSF52540">
    <property type="entry name" value="P-loop containing nucleoside triphosphate hydrolases"/>
    <property type="match status" value="1"/>
</dbReference>
<evidence type="ECO:0000256" key="7">
    <source>
        <dbReference type="ARBA" id="ARBA00023306"/>
    </source>
</evidence>
<dbReference type="InterPro" id="IPR004582">
    <property type="entry name" value="Checkpoint_prot_Rad17_Rad24"/>
</dbReference>
<evidence type="ECO:0000256" key="2">
    <source>
        <dbReference type="ARBA" id="ARBA00006168"/>
    </source>
</evidence>
<dbReference type="Gene3D" id="3.40.50.300">
    <property type="entry name" value="P-loop containing nucleotide triphosphate hydrolases"/>
    <property type="match status" value="1"/>
</dbReference>
<dbReference type="GO" id="GO:0006281">
    <property type="term" value="P:DNA repair"/>
    <property type="evidence" value="ECO:0007669"/>
    <property type="project" value="InterPro"/>
</dbReference>
<evidence type="ECO:0000256" key="5">
    <source>
        <dbReference type="ARBA" id="ARBA00022840"/>
    </source>
</evidence>
<dbReference type="EMBL" id="CAKLBY020000258">
    <property type="protein sequence ID" value="CAK7940416.1"/>
    <property type="molecule type" value="Genomic_DNA"/>
</dbReference>
<dbReference type="PANTHER" id="PTHR12172:SF0">
    <property type="entry name" value="CELL CYCLE CHECKPOINT PROTEIN RAD17"/>
    <property type="match status" value="1"/>
</dbReference>
<comment type="subcellular location">
    <subcellularLocation>
        <location evidence="1">Nucleus</location>
    </subcellularLocation>
</comment>
<evidence type="ECO:0000313" key="9">
    <source>
        <dbReference type="EMBL" id="CAK7940416.1"/>
    </source>
</evidence>
<keyword evidence="6" id="KW-0539">Nucleus</keyword>